<evidence type="ECO:0000256" key="4">
    <source>
        <dbReference type="ARBA" id="ARBA00023128"/>
    </source>
</evidence>
<comment type="subcellular location">
    <subcellularLocation>
        <location evidence="1">Mitochondrion</location>
    </subcellularLocation>
</comment>
<evidence type="ECO:0000256" key="1">
    <source>
        <dbReference type="ARBA" id="ARBA00004173"/>
    </source>
</evidence>
<sequence length="190" mass="22419">MKKIHYYSFNNSNILFYSSLSLRESQTMLRILKQFFKNINISNPWIKIQGDRLQILFYYYSEEKIKIETTELETLFSKAFQKKVQIKGIPLNYPYLDSQIWVNNLQETSLKEIQKKIQMFKNPLDPYFIPGKYLSGIHIQIAGRSHKNQKRSKKEEIFIGTRGPYSDTQHCTLRSTNGLRTTTVTLYSGL</sequence>
<protein>
    <recommendedName>
        <fullName evidence="6">Small ribosomal subunit protein uS3m</fullName>
    </recommendedName>
</protein>
<dbReference type="GO" id="GO:0005739">
    <property type="term" value="C:mitochondrion"/>
    <property type="evidence" value="ECO:0007669"/>
    <property type="project" value="UniProtKB-SubCell"/>
</dbReference>
<evidence type="ECO:0000313" key="8">
    <source>
        <dbReference type="Proteomes" id="UP000011958"/>
    </source>
</evidence>
<evidence type="ECO:0000313" key="7">
    <source>
        <dbReference type="EMBL" id="AFR90421.1"/>
    </source>
</evidence>
<dbReference type="GO" id="GO:1990904">
    <property type="term" value="C:ribonucleoprotein complex"/>
    <property type="evidence" value="ECO:0007669"/>
    <property type="project" value="UniProtKB-KW"/>
</dbReference>
<dbReference type="Pfam" id="PF05316">
    <property type="entry name" value="VAR1"/>
    <property type="match status" value="1"/>
</dbReference>
<dbReference type="GeneID" id="14657960"/>
<dbReference type="GO" id="GO:0006412">
    <property type="term" value="P:translation"/>
    <property type="evidence" value="ECO:0007669"/>
    <property type="project" value="InterPro"/>
</dbReference>
<dbReference type="RefSeq" id="YP_007475011.1">
    <property type="nucleotide sequence ID" value="NC_020332.1"/>
</dbReference>
<evidence type="ECO:0000256" key="6">
    <source>
        <dbReference type="ARBA" id="ARBA00035157"/>
    </source>
</evidence>
<evidence type="ECO:0000256" key="3">
    <source>
        <dbReference type="ARBA" id="ARBA00022980"/>
    </source>
</evidence>
<dbReference type="InterPro" id="IPR007980">
    <property type="entry name" value="Ribosomal_uS3m_fun"/>
</dbReference>
<dbReference type="GO" id="GO:0005840">
    <property type="term" value="C:ribosome"/>
    <property type="evidence" value="ECO:0007669"/>
    <property type="project" value="UniProtKB-KW"/>
</dbReference>
<keyword evidence="3" id="KW-0689">Ribosomal protein</keyword>
<comment type="similarity">
    <text evidence="2">Belongs to the universal ribosomal protein uS3 family.</text>
</comment>
<keyword evidence="5" id="KW-0687">Ribonucleoprotein</keyword>
<organism>
    <name type="scientific">Pneumocystis murina (strain B123)</name>
    <name type="common">Mouse pneumocystis pneumonia agent</name>
    <name type="synonym">Pneumocystis carinii f. sp. muris</name>
    <dbReference type="NCBI Taxonomy" id="1069680"/>
    <lineage>
        <taxon>Eukaryota</taxon>
        <taxon>Fungi</taxon>
        <taxon>Dikarya</taxon>
        <taxon>Ascomycota</taxon>
        <taxon>Taphrinomycotina</taxon>
        <taxon>Pneumocystomycetes</taxon>
        <taxon>Pneumocystaceae</taxon>
        <taxon>Pneumocystis</taxon>
    </lineage>
</organism>
<reference evidence="7" key="1">
    <citation type="journal article" date="2013" name="FASEB J.">
        <title>Sequencing and characterization of the complete mitochondrial genomes of three Pneumocystis species provide new insights into divergence between human and rodent Pneumocystis.</title>
        <authorList>
            <person name="Ma L"/>
            <person name="Huang DW"/>
            <person name="Cuomo CA"/>
            <person name="Sykes S"/>
            <person name="Fantoni G"/>
            <person name="Das B"/>
            <person name="Sherman BT"/>
            <person name="Yang J"/>
            <person name="Huber C"/>
            <person name="Xia Y"/>
            <person name="Davey E"/>
            <person name="Kutty G"/>
            <person name="Bishop L"/>
            <person name="Sassi M"/>
            <person name="Lempicki RA Kovacs.JA."/>
        </authorList>
    </citation>
    <scope>NUCLEOTIDE SEQUENCE [LARGE SCALE GENOMIC DNA]</scope>
    <source>
        <strain>B123</strain>
    </source>
</reference>
<name>M1FPY5_PNEMU</name>
<geneLocation type="mitochondrion" evidence="7"/>
<dbReference type="GO" id="GO:0003735">
    <property type="term" value="F:structural constituent of ribosome"/>
    <property type="evidence" value="ECO:0007669"/>
    <property type="project" value="InterPro"/>
</dbReference>
<proteinExistence type="inferred from homology"/>
<evidence type="ECO:0000256" key="2">
    <source>
        <dbReference type="ARBA" id="ARBA00010761"/>
    </source>
</evidence>
<dbReference type="AlphaFoldDB" id="M1FPY5"/>
<accession>M1FPY5</accession>
<evidence type="ECO:0000256" key="5">
    <source>
        <dbReference type="ARBA" id="ARBA00023274"/>
    </source>
</evidence>
<gene>
    <name evidence="7" type="primary">orf_195</name>
</gene>
<dbReference type="EMBL" id="JX499144">
    <property type="protein sequence ID" value="AFR90421.1"/>
    <property type="molecule type" value="Genomic_DNA"/>
</dbReference>
<dbReference type="Proteomes" id="UP000011958">
    <property type="component" value="Mitochondrion"/>
</dbReference>
<keyword evidence="4 7" id="KW-0496">Mitochondrion</keyword>
<keyword evidence="8" id="KW-1185">Reference proteome</keyword>